<organism evidence="2 3">
    <name type="scientific">Gloeophyllum trabeum (strain ATCC 11539 / FP-39264 / Madison 617)</name>
    <name type="common">Brown rot fungus</name>
    <dbReference type="NCBI Taxonomy" id="670483"/>
    <lineage>
        <taxon>Eukaryota</taxon>
        <taxon>Fungi</taxon>
        <taxon>Dikarya</taxon>
        <taxon>Basidiomycota</taxon>
        <taxon>Agaricomycotina</taxon>
        <taxon>Agaricomycetes</taxon>
        <taxon>Gloeophyllales</taxon>
        <taxon>Gloeophyllaceae</taxon>
        <taxon>Gloeophyllum</taxon>
    </lineage>
</organism>
<sequence length="355" mass="40951">MSEYWDHHPPSPESQYTRLEPLKQLASRNIPCILWGEDVLNFAYGVPTSLFDQQIIVPDALLQSASAVVREGPYTPTVPAWDYVEKDGPRKGTSPFPEAIRLKHSDVPDDGDSHLGWTPEHILLLPQSYFGLDFQSSERFKLLPIPLDRFNPGILIPNYNTFLEGLVYFIMNPPTGWDNPHRRGKMKHDILIGYLIEWRVRYDFDDVDAPPPKRELLPEEEKILSELTTDEARWYINFSFWERRFPKFDDIREYRGGVSRSSSGTVLPRLKQIMHVPRATPGISSSKCDFDSQIVFYASLDKPSRLFAYRQMDATYTVSASRRRSQLRKRRYGLRYGDDPTTPTGSAMSLPDLHP</sequence>
<evidence type="ECO:0000313" key="2">
    <source>
        <dbReference type="EMBL" id="EPQ53271.1"/>
    </source>
</evidence>
<dbReference type="HOGENOM" id="CLU_780873_0_0_1"/>
<dbReference type="Proteomes" id="UP000030669">
    <property type="component" value="Unassembled WGS sequence"/>
</dbReference>
<name>S7Q014_GLOTA</name>
<gene>
    <name evidence="2" type="ORF">GLOTRDRAFT_122467</name>
</gene>
<dbReference type="RefSeq" id="XP_007868542.1">
    <property type="nucleotide sequence ID" value="XM_007870351.1"/>
</dbReference>
<protein>
    <submittedName>
        <fullName evidence="2">Uncharacterized protein</fullName>
    </submittedName>
</protein>
<accession>S7Q014</accession>
<dbReference type="eggNOG" id="ENOG502SRW8">
    <property type="taxonomic scope" value="Eukaryota"/>
</dbReference>
<dbReference type="OrthoDB" id="2730545at2759"/>
<feature type="region of interest" description="Disordered" evidence="1">
    <location>
        <begin position="334"/>
        <end position="355"/>
    </location>
</feature>
<dbReference type="OMA" id="WAEDALC"/>
<dbReference type="EMBL" id="KB469306">
    <property type="protein sequence ID" value="EPQ53271.1"/>
    <property type="molecule type" value="Genomic_DNA"/>
</dbReference>
<proteinExistence type="predicted"/>
<dbReference type="AlphaFoldDB" id="S7Q014"/>
<evidence type="ECO:0000256" key="1">
    <source>
        <dbReference type="SAM" id="MobiDB-lite"/>
    </source>
</evidence>
<reference evidence="2 3" key="1">
    <citation type="journal article" date="2012" name="Science">
        <title>The Paleozoic origin of enzymatic lignin decomposition reconstructed from 31 fungal genomes.</title>
        <authorList>
            <person name="Floudas D."/>
            <person name="Binder M."/>
            <person name="Riley R."/>
            <person name="Barry K."/>
            <person name="Blanchette R.A."/>
            <person name="Henrissat B."/>
            <person name="Martinez A.T."/>
            <person name="Otillar R."/>
            <person name="Spatafora J.W."/>
            <person name="Yadav J.S."/>
            <person name="Aerts A."/>
            <person name="Benoit I."/>
            <person name="Boyd A."/>
            <person name="Carlson A."/>
            <person name="Copeland A."/>
            <person name="Coutinho P.M."/>
            <person name="de Vries R.P."/>
            <person name="Ferreira P."/>
            <person name="Findley K."/>
            <person name="Foster B."/>
            <person name="Gaskell J."/>
            <person name="Glotzer D."/>
            <person name="Gorecki P."/>
            <person name="Heitman J."/>
            <person name="Hesse C."/>
            <person name="Hori C."/>
            <person name="Igarashi K."/>
            <person name="Jurgens J.A."/>
            <person name="Kallen N."/>
            <person name="Kersten P."/>
            <person name="Kohler A."/>
            <person name="Kuees U."/>
            <person name="Kumar T.K.A."/>
            <person name="Kuo A."/>
            <person name="LaButti K."/>
            <person name="Larrondo L.F."/>
            <person name="Lindquist E."/>
            <person name="Ling A."/>
            <person name="Lombard V."/>
            <person name="Lucas S."/>
            <person name="Lundell T."/>
            <person name="Martin R."/>
            <person name="McLaughlin D.J."/>
            <person name="Morgenstern I."/>
            <person name="Morin E."/>
            <person name="Murat C."/>
            <person name="Nagy L.G."/>
            <person name="Nolan M."/>
            <person name="Ohm R.A."/>
            <person name="Patyshakuliyeva A."/>
            <person name="Rokas A."/>
            <person name="Ruiz-Duenas F.J."/>
            <person name="Sabat G."/>
            <person name="Salamov A."/>
            <person name="Samejima M."/>
            <person name="Schmutz J."/>
            <person name="Slot J.C."/>
            <person name="St John F."/>
            <person name="Stenlid J."/>
            <person name="Sun H."/>
            <person name="Sun S."/>
            <person name="Syed K."/>
            <person name="Tsang A."/>
            <person name="Wiebenga A."/>
            <person name="Young D."/>
            <person name="Pisabarro A."/>
            <person name="Eastwood D.C."/>
            <person name="Martin F."/>
            <person name="Cullen D."/>
            <person name="Grigoriev I.V."/>
            <person name="Hibbett D.S."/>
        </authorList>
    </citation>
    <scope>NUCLEOTIDE SEQUENCE [LARGE SCALE GENOMIC DNA]</scope>
    <source>
        <strain evidence="2 3">ATCC 11539</strain>
    </source>
</reference>
<dbReference type="KEGG" id="gtr:GLOTRDRAFT_122467"/>
<dbReference type="GeneID" id="19300838"/>
<keyword evidence="3" id="KW-1185">Reference proteome</keyword>
<evidence type="ECO:0000313" key="3">
    <source>
        <dbReference type="Proteomes" id="UP000030669"/>
    </source>
</evidence>